<reference evidence="3 4" key="1">
    <citation type="submission" date="2022-05" db="EMBL/GenBank/DDBJ databases">
        <authorList>
            <consortium name="Genoscope - CEA"/>
            <person name="William W."/>
        </authorList>
    </citation>
    <scope>NUCLEOTIDE SEQUENCE [LARGE SCALE GENOMIC DNA]</scope>
</reference>
<keyword evidence="4" id="KW-1185">Reference proteome</keyword>
<dbReference type="InterPro" id="IPR008266">
    <property type="entry name" value="Tyr_kinase_AS"/>
</dbReference>
<gene>
    <name evidence="3" type="ORF">PLOB_00040086</name>
</gene>
<feature type="region of interest" description="Disordered" evidence="1">
    <location>
        <begin position="306"/>
        <end position="329"/>
    </location>
</feature>
<dbReference type="InterPro" id="IPR050122">
    <property type="entry name" value="RTK"/>
</dbReference>
<dbReference type="Gene3D" id="1.10.510.10">
    <property type="entry name" value="Transferase(Phosphotransferase) domain 1"/>
    <property type="match status" value="2"/>
</dbReference>
<dbReference type="PRINTS" id="PR00109">
    <property type="entry name" value="TYRKINASE"/>
</dbReference>
<comment type="caution">
    <text evidence="3">The sequence shown here is derived from an EMBL/GenBank/DDBJ whole genome shotgun (WGS) entry which is preliminary data.</text>
</comment>
<evidence type="ECO:0000313" key="3">
    <source>
        <dbReference type="EMBL" id="CAH3138214.1"/>
    </source>
</evidence>
<dbReference type="Pfam" id="PF07714">
    <property type="entry name" value="PK_Tyr_Ser-Thr"/>
    <property type="match status" value="1"/>
</dbReference>
<feature type="compositionally biased region" description="Acidic residues" evidence="1">
    <location>
        <begin position="316"/>
        <end position="326"/>
    </location>
</feature>
<dbReference type="InterPro" id="IPR011009">
    <property type="entry name" value="Kinase-like_dom_sf"/>
</dbReference>
<dbReference type="InterPro" id="IPR001245">
    <property type="entry name" value="Ser-Thr/Tyr_kinase_cat_dom"/>
</dbReference>
<proteinExistence type="predicted"/>
<dbReference type="Proteomes" id="UP001159405">
    <property type="component" value="Unassembled WGS sequence"/>
</dbReference>
<dbReference type="EMBL" id="CALNXK010000060">
    <property type="protein sequence ID" value="CAH3138214.1"/>
    <property type="molecule type" value="Genomic_DNA"/>
</dbReference>
<evidence type="ECO:0000256" key="1">
    <source>
        <dbReference type="SAM" id="MobiDB-lite"/>
    </source>
</evidence>
<dbReference type="PANTHER" id="PTHR24416:SF600">
    <property type="entry name" value="PDGF- AND VEGF-RECEPTOR RELATED, ISOFORM J"/>
    <property type="match status" value="1"/>
</dbReference>
<dbReference type="SMART" id="SM00219">
    <property type="entry name" value="TyrKc"/>
    <property type="match status" value="1"/>
</dbReference>
<name>A0ABN8P9S1_9CNID</name>
<feature type="domain" description="Protein kinase" evidence="2">
    <location>
        <begin position="1"/>
        <end position="253"/>
    </location>
</feature>
<dbReference type="PANTHER" id="PTHR24416">
    <property type="entry name" value="TYROSINE-PROTEIN KINASE RECEPTOR"/>
    <property type="match status" value="1"/>
</dbReference>
<dbReference type="InterPro" id="IPR000719">
    <property type="entry name" value="Prot_kinase_dom"/>
</dbReference>
<dbReference type="CDD" id="cd00192">
    <property type="entry name" value="PTKc"/>
    <property type="match status" value="1"/>
</dbReference>
<dbReference type="PROSITE" id="PS50011">
    <property type="entry name" value="PROTEIN_KINASE_DOM"/>
    <property type="match status" value="1"/>
</dbReference>
<dbReference type="SUPFAM" id="SSF56112">
    <property type="entry name" value="Protein kinase-like (PK-like)"/>
    <property type="match status" value="1"/>
</dbReference>
<evidence type="ECO:0000313" key="4">
    <source>
        <dbReference type="Proteomes" id="UP001159405"/>
    </source>
</evidence>
<accession>A0ABN8P9S1</accession>
<dbReference type="InterPro" id="IPR020635">
    <property type="entry name" value="Tyr_kinase_cat_dom"/>
</dbReference>
<organism evidence="3 4">
    <name type="scientific">Porites lobata</name>
    <dbReference type="NCBI Taxonomy" id="104759"/>
    <lineage>
        <taxon>Eukaryota</taxon>
        <taxon>Metazoa</taxon>
        <taxon>Cnidaria</taxon>
        <taxon>Anthozoa</taxon>
        <taxon>Hexacorallia</taxon>
        <taxon>Scleractinia</taxon>
        <taxon>Fungiina</taxon>
        <taxon>Poritidae</taxon>
        <taxon>Porites</taxon>
    </lineage>
</organism>
<sequence length="384" mass="43467">MFRQHRAGHAYHDPRGRAYTKTTVAVKTVKGGATEEEVRDLVSELKILIYVGEHKNIVNLLGACIKRDRILVILEYAPHGSLQKFLRGKRDVYEATWTATASDPEIGLNISSLVNYCYQISCGMEYLASKKCVHRDLAARNVLVGKDYVMKIADFGCPRNIYKSDLYEKTNSGVLPMKWSFGICLWEIFTLGGTPYPTLPVEELLDFLNDGNRMENPRDCPSEIYKIMQDCWQEGPDKRPEFDQISQSIGTILEQRASQSVATEYLRLTEDSNRGRKDYYLDPHDSDHTVVVTRADVYDRRSSENIANNALPPLPDDMEDQFDPESEERQQMLKPEIYGGLSGSEGDIELEEFHGNEQAVALELMPIAHSTETAGNSKKKTTIV</sequence>
<dbReference type="Gene3D" id="3.30.200.20">
    <property type="entry name" value="Phosphorylase Kinase, domain 1"/>
    <property type="match status" value="1"/>
</dbReference>
<protein>
    <recommendedName>
        <fullName evidence="2">Protein kinase domain-containing protein</fullName>
    </recommendedName>
</protein>
<dbReference type="PROSITE" id="PS00109">
    <property type="entry name" value="PROTEIN_KINASE_TYR"/>
    <property type="match status" value="1"/>
</dbReference>
<evidence type="ECO:0000259" key="2">
    <source>
        <dbReference type="PROSITE" id="PS50011"/>
    </source>
</evidence>